<dbReference type="SUPFAM" id="SSF47598">
    <property type="entry name" value="Ribbon-helix-helix"/>
    <property type="match status" value="1"/>
</dbReference>
<evidence type="ECO:0008006" key="4">
    <source>
        <dbReference type="Google" id="ProtNLM"/>
    </source>
</evidence>
<dbReference type="InterPro" id="IPR013321">
    <property type="entry name" value="Arc_rbn_hlx_hlx"/>
</dbReference>
<dbReference type="InterPro" id="IPR010985">
    <property type="entry name" value="Ribbon_hlx_hlx"/>
</dbReference>
<proteinExistence type="predicted"/>
<dbReference type="OrthoDB" id="2973491at2"/>
<evidence type="ECO:0000313" key="2">
    <source>
        <dbReference type="EMBL" id="RCW41631.1"/>
    </source>
</evidence>
<feature type="region of interest" description="Disordered" evidence="1">
    <location>
        <begin position="1"/>
        <end position="22"/>
    </location>
</feature>
<dbReference type="Proteomes" id="UP000252415">
    <property type="component" value="Unassembled WGS sequence"/>
</dbReference>
<evidence type="ECO:0000256" key="1">
    <source>
        <dbReference type="SAM" id="MobiDB-lite"/>
    </source>
</evidence>
<name>A0A368VMG2_9BACL</name>
<reference evidence="2 3" key="1">
    <citation type="submission" date="2018-07" db="EMBL/GenBank/DDBJ databases">
        <title>Genomic Encyclopedia of Type Strains, Phase III (KMG-III): the genomes of soil and plant-associated and newly described type strains.</title>
        <authorList>
            <person name="Whitman W."/>
        </authorList>
    </citation>
    <scope>NUCLEOTIDE SEQUENCE [LARGE SCALE GENOMIC DNA]</scope>
    <source>
        <strain evidence="2 3">CECT 7506</strain>
    </source>
</reference>
<evidence type="ECO:0000313" key="3">
    <source>
        <dbReference type="Proteomes" id="UP000252415"/>
    </source>
</evidence>
<gene>
    <name evidence="2" type="ORF">DFP97_12267</name>
</gene>
<comment type="caution">
    <text evidence="2">The sequence shown here is derived from an EMBL/GenBank/DDBJ whole genome shotgun (WGS) entry which is preliminary data.</text>
</comment>
<keyword evidence="3" id="KW-1185">Reference proteome</keyword>
<feature type="compositionally biased region" description="Basic and acidic residues" evidence="1">
    <location>
        <begin position="1"/>
        <end position="10"/>
    </location>
</feature>
<dbReference type="GO" id="GO:0006355">
    <property type="term" value="P:regulation of DNA-templated transcription"/>
    <property type="evidence" value="ECO:0007669"/>
    <property type="project" value="InterPro"/>
</dbReference>
<dbReference type="RefSeq" id="WP_114383728.1">
    <property type="nucleotide sequence ID" value="NZ_QPJD01000022.1"/>
</dbReference>
<protein>
    <recommendedName>
        <fullName evidence="4">ParG protein</fullName>
    </recommendedName>
</protein>
<dbReference type="AlphaFoldDB" id="A0A368VMG2"/>
<dbReference type="EMBL" id="QPJD01000022">
    <property type="protein sequence ID" value="RCW41631.1"/>
    <property type="molecule type" value="Genomic_DNA"/>
</dbReference>
<dbReference type="Gene3D" id="1.10.1220.10">
    <property type="entry name" value="Met repressor-like"/>
    <property type="match status" value="1"/>
</dbReference>
<accession>A0A368VMG2</accession>
<organism evidence="2 3">
    <name type="scientific">Paenibacillus prosopidis</name>
    <dbReference type="NCBI Taxonomy" id="630520"/>
    <lineage>
        <taxon>Bacteria</taxon>
        <taxon>Bacillati</taxon>
        <taxon>Bacillota</taxon>
        <taxon>Bacilli</taxon>
        <taxon>Bacillales</taxon>
        <taxon>Paenibacillaceae</taxon>
        <taxon>Paenibacillus</taxon>
    </lineage>
</organism>
<sequence length="90" mass="10447">MSTNKADKFKSLMRSPSGNQENKEEIILPTEIAKSPAHELVQISGKKKATFELDAELHRWLKVHALTINKDMVQILEEVLRKYRTETERK</sequence>